<dbReference type="PANTHER" id="PTHR22625:SF70">
    <property type="entry name" value="PLEXIN A, ISOFORM A"/>
    <property type="match status" value="1"/>
</dbReference>
<sequence>GLLNVHIDEHVLTSSSTFSYQPDPNILDVFPRKSILSGGIPITVKGNDLNASENPLMTGETTDSKALGVNTTCSVQDGGAVMVCPSMNVSGIIEPGGAQTYIYFMYDGTRWPQTHEYSLAFQYHADPVFLPFSKSIREFDVNQGEMIFPGLNILKADQKDYQVLVGKTVCTVVDIDEFELKCRP</sequence>
<evidence type="ECO:0000313" key="1">
    <source>
        <dbReference type="EMBL" id="CAL1535041.1"/>
    </source>
</evidence>
<dbReference type="EMBL" id="CAXITT010000189">
    <property type="protein sequence ID" value="CAL1535041.1"/>
    <property type="molecule type" value="Genomic_DNA"/>
</dbReference>
<dbReference type="PANTHER" id="PTHR22625">
    <property type="entry name" value="PLEXIN"/>
    <property type="match status" value="1"/>
</dbReference>
<reference evidence="1 2" key="1">
    <citation type="submission" date="2024-04" db="EMBL/GenBank/DDBJ databases">
        <authorList>
            <consortium name="Genoscope - CEA"/>
            <person name="William W."/>
        </authorList>
    </citation>
    <scope>NUCLEOTIDE SEQUENCE [LARGE SCALE GENOMIC DNA]</scope>
</reference>
<evidence type="ECO:0008006" key="3">
    <source>
        <dbReference type="Google" id="ProtNLM"/>
    </source>
</evidence>
<comment type="caution">
    <text evidence="1">The sequence shown here is derived from an EMBL/GenBank/DDBJ whole genome shotgun (WGS) entry which is preliminary data.</text>
</comment>
<dbReference type="Proteomes" id="UP001497497">
    <property type="component" value="Unassembled WGS sequence"/>
</dbReference>
<dbReference type="AlphaFoldDB" id="A0AAV2HSD7"/>
<feature type="non-terminal residue" evidence="1">
    <location>
        <position position="184"/>
    </location>
</feature>
<dbReference type="InterPro" id="IPR014756">
    <property type="entry name" value="Ig_E-set"/>
</dbReference>
<feature type="non-terminal residue" evidence="1">
    <location>
        <position position="1"/>
    </location>
</feature>
<protein>
    <recommendedName>
        <fullName evidence="3">IPT/TIG domain-containing protein</fullName>
    </recommendedName>
</protein>
<evidence type="ECO:0000313" key="2">
    <source>
        <dbReference type="Proteomes" id="UP001497497"/>
    </source>
</evidence>
<name>A0AAV2HSD7_LYMST</name>
<dbReference type="GO" id="GO:0017154">
    <property type="term" value="F:semaphorin receptor activity"/>
    <property type="evidence" value="ECO:0007669"/>
    <property type="project" value="InterPro"/>
</dbReference>
<proteinExistence type="predicted"/>
<dbReference type="InterPro" id="IPR031148">
    <property type="entry name" value="Plexin"/>
</dbReference>
<accession>A0AAV2HSD7</accession>
<keyword evidence="2" id="KW-1185">Reference proteome</keyword>
<dbReference type="SUPFAM" id="SSF81296">
    <property type="entry name" value="E set domains"/>
    <property type="match status" value="1"/>
</dbReference>
<organism evidence="1 2">
    <name type="scientific">Lymnaea stagnalis</name>
    <name type="common">Great pond snail</name>
    <name type="synonym">Helix stagnalis</name>
    <dbReference type="NCBI Taxonomy" id="6523"/>
    <lineage>
        <taxon>Eukaryota</taxon>
        <taxon>Metazoa</taxon>
        <taxon>Spiralia</taxon>
        <taxon>Lophotrochozoa</taxon>
        <taxon>Mollusca</taxon>
        <taxon>Gastropoda</taxon>
        <taxon>Heterobranchia</taxon>
        <taxon>Euthyneura</taxon>
        <taxon>Panpulmonata</taxon>
        <taxon>Hygrophila</taxon>
        <taxon>Lymnaeoidea</taxon>
        <taxon>Lymnaeidae</taxon>
        <taxon>Lymnaea</taxon>
    </lineage>
</organism>
<gene>
    <name evidence="1" type="ORF">GSLYS_00009001001</name>
</gene>